<dbReference type="InterPro" id="IPR032579">
    <property type="entry name" value="Phe_SMUG2-like"/>
</dbReference>
<dbReference type="Pfam" id="PF03167">
    <property type="entry name" value="UDG"/>
    <property type="match status" value="1"/>
</dbReference>
<dbReference type="CDD" id="cd19375">
    <property type="entry name" value="UDG-F3-like_SMUG2"/>
    <property type="match status" value="1"/>
</dbReference>
<accession>A0A2W7S0Q0</accession>
<keyword evidence="3" id="KW-1185">Reference proteome</keyword>
<gene>
    <name evidence="2" type="ORF">LX80_00732</name>
</gene>
<proteinExistence type="predicted"/>
<dbReference type="SUPFAM" id="SSF52141">
    <property type="entry name" value="Uracil-DNA glycosylase-like"/>
    <property type="match status" value="1"/>
</dbReference>
<evidence type="ECO:0000313" key="3">
    <source>
        <dbReference type="Proteomes" id="UP000249720"/>
    </source>
</evidence>
<dbReference type="InterPro" id="IPR005122">
    <property type="entry name" value="Uracil-DNA_glycosylase-like"/>
</dbReference>
<dbReference type="Proteomes" id="UP000249720">
    <property type="component" value="Unassembled WGS sequence"/>
</dbReference>
<name>A0A2W7S0Q0_9BACT</name>
<dbReference type="InterPro" id="IPR036895">
    <property type="entry name" value="Uracil-DNA_glycosylase-like_sf"/>
</dbReference>
<comment type="caution">
    <text evidence="2">The sequence shown here is derived from an EMBL/GenBank/DDBJ whole genome shotgun (WGS) entry which is preliminary data.</text>
</comment>
<dbReference type="Gene3D" id="3.40.470.10">
    <property type="entry name" value="Uracil-DNA glycosylase-like domain"/>
    <property type="match status" value="1"/>
</dbReference>
<feature type="domain" description="Uracil-DNA glycosylase-like" evidence="1">
    <location>
        <begin position="52"/>
        <end position="226"/>
    </location>
</feature>
<dbReference type="AlphaFoldDB" id="A0A2W7S0Q0"/>
<protein>
    <submittedName>
        <fullName evidence="2">Uncharacterized protein DUF4918</fullName>
    </submittedName>
</protein>
<evidence type="ECO:0000313" key="2">
    <source>
        <dbReference type="EMBL" id="PZX64536.1"/>
    </source>
</evidence>
<dbReference type="OrthoDB" id="7107805at2"/>
<sequence>MLFSEKIIRFNRQLHIPFSLPQNIMAFNPFKNDKNALTAMEQFYRKFYSDNFQRFFIIGINPGRFGAAVTGIPFTDSKRLIADCGIEFKGKITHEPSSVFVYDVIKAFGGVETFYKHFYINSIVPLGFAKLSLNNKWLNYNYYDHVDLKNTLKPFIVQSIRKQLKFGLHTHIVFCLGSGKNYAYLKQLNEEFRLFKEVIPLEHPRFIMQYKHAEKQSYIEKYLMLLQQAVK</sequence>
<reference evidence="2 3" key="1">
    <citation type="submission" date="2018-06" db="EMBL/GenBank/DDBJ databases">
        <title>Genomic Encyclopedia of Archaeal and Bacterial Type Strains, Phase II (KMG-II): from individual species to whole genera.</title>
        <authorList>
            <person name="Goeker M."/>
        </authorList>
    </citation>
    <scope>NUCLEOTIDE SEQUENCE [LARGE SCALE GENOMIC DNA]</scope>
    <source>
        <strain evidence="2 3">DSM 23241</strain>
    </source>
</reference>
<dbReference type="RefSeq" id="WP_111293706.1">
    <property type="nucleotide sequence ID" value="NZ_QKZV01000002.1"/>
</dbReference>
<evidence type="ECO:0000259" key="1">
    <source>
        <dbReference type="Pfam" id="PF03167"/>
    </source>
</evidence>
<dbReference type="EMBL" id="QKZV01000002">
    <property type="protein sequence ID" value="PZX64536.1"/>
    <property type="molecule type" value="Genomic_DNA"/>
</dbReference>
<organism evidence="2 3">
    <name type="scientific">Hydrotalea sandarakina</name>
    <dbReference type="NCBI Taxonomy" id="1004304"/>
    <lineage>
        <taxon>Bacteria</taxon>
        <taxon>Pseudomonadati</taxon>
        <taxon>Bacteroidota</taxon>
        <taxon>Chitinophagia</taxon>
        <taxon>Chitinophagales</taxon>
        <taxon>Chitinophagaceae</taxon>
        <taxon>Hydrotalea</taxon>
    </lineage>
</organism>